<dbReference type="InterPro" id="IPR025503">
    <property type="entry name" value="DUF4391"/>
</dbReference>
<dbReference type="EMBL" id="PDCG01000001">
    <property type="protein sequence ID" value="RBP98629.1"/>
    <property type="molecule type" value="Genomic_DNA"/>
</dbReference>
<evidence type="ECO:0000313" key="1">
    <source>
        <dbReference type="EMBL" id="RBP98629.1"/>
    </source>
</evidence>
<sequence length="239" mass="25990">MTPSSCGPISALTLGLPASTVLPADKGTLPKQVFMAKGPLSAKLKQRFSKDIESISMLALLRPANTGLAEGKRVKEILVIGLELNCQEFPSEIVDHIAGMRPSGILFLCLRKGTAPDQASTPNYEAALAVRRALPGRAGHEQRLKVFAGDWQPAQAISVQVFGSDMDEAWESLSSQAILGQPDSKDLDQRIAARDQIKALHLEEEKLTKDHARAKNPTQRNEIFAKLHKLRAQLAQLEG</sequence>
<evidence type="ECO:0008006" key="3">
    <source>
        <dbReference type="Google" id="ProtNLM"/>
    </source>
</evidence>
<accession>A0A366KAK5</accession>
<comment type="caution">
    <text evidence="1">The sequence shown here is derived from an EMBL/GenBank/DDBJ whole genome shotgun (WGS) entry which is preliminary data.</text>
</comment>
<reference evidence="1 2" key="1">
    <citation type="submission" date="2017-10" db="EMBL/GenBank/DDBJ databases">
        <title>Bifidobacterium xylocopum sp. nov. and Bifidobacterium aemilianum sp. nov., from the carpenter bee (Xylocopa violacea) digestive tract.</title>
        <authorList>
            <person name="Alberoni D."/>
            <person name="Baffoni L."/>
            <person name="Di Gioia D."/>
            <person name="Gaggia F."/>
            <person name="Biavati B."/>
        </authorList>
    </citation>
    <scope>NUCLEOTIDE SEQUENCE [LARGE SCALE GENOMIC DNA]</scope>
    <source>
        <strain evidence="1 2">XV10</strain>
    </source>
</reference>
<organism evidence="1 2">
    <name type="scientific">Bifidobacterium aemilianum</name>
    <dbReference type="NCBI Taxonomy" id="2493120"/>
    <lineage>
        <taxon>Bacteria</taxon>
        <taxon>Bacillati</taxon>
        <taxon>Actinomycetota</taxon>
        <taxon>Actinomycetes</taxon>
        <taxon>Bifidobacteriales</taxon>
        <taxon>Bifidobacteriaceae</taxon>
        <taxon>Bifidobacterium</taxon>
    </lineage>
</organism>
<protein>
    <recommendedName>
        <fullName evidence="3">DUF4391 domain-containing protein</fullName>
    </recommendedName>
</protein>
<proteinExistence type="predicted"/>
<keyword evidence="2" id="KW-1185">Reference proteome</keyword>
<name>A0A366KAK5_9BIFI</name>
<dbReference type="RefSeq" id="WP_113859601.1">
    <property type="nucleotide sequence ID" value="NZ_PDCG01000001.1"/>
</dbReference>
<gene>
    <name evidence="1" type="ORF">CRD60_01945</name>
</gene>
<dbReference type="Pfam" id="PF14335">
    <property type="entry name" value="DUF4391"/>
    <property type="match status" value="1"/>
</dbReference>
<dbReference type="OrthoDB" id="3237262at2"/>
<dbReference type="Proteomes" id="UP000252530">
    <property type="component" value="Unassembled WGS sequence"/>
</dbReference>
<dbReference type="AlphaFoldDB" id="A0A366KAK5"/>
<evidence type="ECO:0000313" key="2">
    <source>
        <dbReference type="Proteomes" id="UP000252530"/>
    </source>
</evidence>